<gene>
    <name evidence="2" type="ORF">GCM10017668_14600</name>
</gene>
<evidence type="ECO:0000313" key="3">
    <source>
        <dbReference type="Proteomes" id="UP000516373"/>
    </source>
</evidence>
<name>A0A7G1NCW8_9ACTN</name>
<dbReference type="Pfam" id="PF04978">
    <property type="entry name" value="MST"/>
    <property type="match status" value="1"/>
</dbReference>
<feature type="region of interest" description="Disordered" evidence="1">
    <location>
        <begin position="1"/>
        <end position="20"/>
    </location>
</feature>
<dbReference type="Proteomes" id="UP000516373">
    <property type="component" value="Chromosome"/>
</dbReference>
<protein>
    <submittedName>
        <fullName evidence="2">Mini-circle uncharacterized 19.1 kDa protein</fullName>
    </submittedName>
</protein>
<dbReference type="EMBL" id="AP023439">
    <property type="protein sequence ID" value="BCL19617.1"/>
    <property type="molecule type" value="Genomic_DNA"/>
</dbReference>
<accession>A0A7G1NCW8</accession>
<dbReference type="AlphaFoldDB" id="A0A7G1NCW8"/>
<organism evidence="2 3">
    <name type="scientific">Streptomyces tuirus</name>
    <dbReference type="NCBI Taxonomy" id="68278"/>
    <lineage>
        <taxon>Bacteria</taxon>
        <taxon>Bacillati</taxon>
        <taxon>Actinomycetota</taxon>
        <taxon>Actinomycetes</taxon>
        <taxon>Kitasatosporales</taxon>
        <taxon>Streptomycetaceae</taxon>
        <taxon>Streptomyces</taxon>
    </lineage>
</organism>
<evidence type="ECO:0000313" key="2">
    <source>
        <dbReference type="EMBL" id="BCL19617.1"/>
    </source>
</evidence>
<evidence type="ECO:0000256" key="1">
    <source>
        <dbReference type="SAM" id="MobiDB-lite"/>
    </source>
</evidence>
<dbReference type="KEGG" id="stui:GCM10017668_14600"/>
<dbReference type="RefSeq" id="WP_190897790.1">
    <property type="nucleotide sequence ID" value="NZ_AP023439.1"/>
</dbReference>
<dbReference type="SUPFAM" id="SSF109854">
    <property type="entry name" value="DinB/YfiT-like putative metalloenzymes"/>
    <property type="match status" value="1"/>
</dbReference>
<sequence length="179" mass="19520">MTSDTTAGSPLTLPDGRPVPHLSGDERAMLESWLDFHRATLELKCAGLDDAQVRIAAAEPSSLTLLGLVQHLAVVERNWFQRVAGGLAVPPLFEDATGYALDPARGLDEALGIWRREIARGRELCAGLPLDRLGRVAEGPVPGMEVSLRWVFLHMIEEYARHNGHADLLRERIDGVTGA</sequence>
<dbReference type="InterPro" id="IPR007061">
    <property type="entry name" value="MST-like"/>
</dbReference>
<dbReference type="Gene3D" id="1.20.120.450">
    <property type="entry name" value="dinb family like domain"/>
    <property type="match status" value="1"/>
</dbReference>
<dbReference type="InterPro" id="IPR034660">
    <property type="entry name" value="DinB/YfiT-like"/>
</dbReference>
<proteinExistence type="predicted"/>
<reference evidence="2 3" key="1">
    <citation type="journal article" date="2014" name="Int. J. Syst. Evol. Microbiol.">
        <title>Complete genome sequence of Corynebacterium casei LMG S-19264T (=DSM 44701T), isolated from a smear-ripened cheese.</title>
        <authorList>
            <consortium name="US DOE Joint Genome Institute (JGI-PGF)"/>
            <person name="Walter F."/>
            <person name="Albersmeier A."/>
            <person name="Kalinowski J."/>
            <person name="Ruckert C."/>
        </authorList>
    </citation>
    <scope>NUCLEOTIDE SEQUENCE [LARGE SCALE GENOMIC DNA]</scope>
    <source>
        <strain evidence="2 3">JCM 4255</strain>
    </source>
</reference>